<gene>
    <name evidence="15" type="ORF">M0812_07531</name>
    <name evidence="17" type="ORF">M0813_23422</name>
    <name evidence="16" type="ORF">M0813_27104</name>
</gene>
<comment type="catalytic activity">
    <reaction evidence="10">
        <text>ITP + H2O = IMP + diphosphate + H(+)</text>
        <dbReference type="Rhea" id="RHEA:29399"/>
        <dbReference type="ChEBI" id="CHEBI:15377"/>
        <dbReference type="ChEBI" id="CHEBI:15378"/>
        <dbReference type="ChEBI" id="CHEBI:33019"/>
        <dbReference type="ChEBI" id="CHEBI:58053"/>
        <dbReference type="ChEBI" id="CHEBI:61402"/>
        <dbReference type="EC" id="3.6.1.66"/>
    </reaction>
    <physiologicalReaction direction="left-to-right" evidence="10">
        <dbReference type="Rhea" id="RHEA:29400"/>
    </physiologicalReaction>
</comment>
<keyword evidence="13" id="KW-0464">Manganese</keyword>
<evidence type="ECO:0000256" key="5">
    <source>
        <dbReference type="ARBA" id="ARBA00022741"/>
    </source>
</evidence>
<dbReference type="GO" id="GO:0035870">
    <property type="term" value="F:dITP diphosphatase activity"/>
    <property type="evidence" value="ECO:0007669"/>
    <property type="project" value="UniProtKB-UniRule"/>
</dbReference>
<dbReference type="GO" id="GO:0000166">
    <property type="term" value="F:nucleotide binding"/>
    <property type="evidence" value="ECO:0007669"/>
    <property type="project" value="UniProtKB-KW"/>
</dbReference>
<organism evidence="15 18">
    <name type="scientific">Anaeramoeba flamelloides</name>
    <dbReference type="NCBI Taxonomy" id="1746091"/>
    <lineage>
        <taxon>Eukaryota</taxon>
        <taxon>Metamonada</taxon>
        <taxon>Anaeramoebidae</taxon>
        <taxon>Anaeramoeba</taxon>
    </lineage>
</organism>
<comment type="catalytic activity">
    <reaction evidence="11">
        <text>dITP + H2O = dIMP + diphosphate + H(+)</text>
        <dbReference type="Rhea" id="RHEA:28342"/>
        <dbReference type="ChEBI" id="CHEBI:15377"/>
        <dbReference type="ChEBI" id="CHEBI:15378"/>
        <dbReference type="ChEBI" id="CHEBI:33019"/>
        <dbReference type="ChEBI" id="CHEBI:61194"/>
        <dbReference type="ChEBI" id="CHEBI:61382"/>
        <dbReference type="EC" id="3.6.1.66"/>
    </reaction>
    <physiologicalReaction direction="left-to-right" evidence="11">
        <dbReference type="Rhea" id="RHEA:28343"/>
    </physiologicalReaction>
</comment>
<dbReference type="InterPro" id="IPR002637">
    <property type="entry name" value="RdgB/HAM1"/>
</dbReference>
<evidence type="ECO:0000313" key="17">
    <source>
        <dbReference type="EMBL" id="KAJ6241231.1"/>
    </source>
</evidence>
<reference evidence="16" key="1">
    <citation type="submission" date="2022-08" db="EMBL/GenBank/DDBJ databases">
        <title>Novel sulfate-reducing endosymbionts in the free-living metamonad Anaeramoeba.</title>
        <authorList>
            <person name="Jerlstrom-Hultqvist J."/>
            <person name="Cepicka I."/>
            <person name="Gallot-Lavallee L."/>
            <person name="Salas-Leiva D."/>
            <person name="Curtis B.A."/>
            <person name="Zahonova K."/>
            <person name="Pipaliya S."/>
            <person name="Dacks J."/>
            <person name="Roger A.J."/>
        </authorList>
    </citation>
    <scope>NUCLEOTIDE SEQUENCE</scope>
    <source>
        <strain evidence="16">Schooner1</strain>
    </source>
</reference>
<feature type="binding site" evidence="13">
    <location>
        <begin position="143"/>
        <end position="146"/>
    </location>
    <ligand>
        <name>ITP</name>
        <dbReference type="ChEBI" id="CHEBI:61402"/>
    </ligand>
</feature>
<accession>A0AAV8A430</accession>
<dbReference type="AlphaFoldDB" id="A0AAV8A430"/>
<dbReference type="CDD" id="cd00515">
    <property type="entry name" value="HAM1"/>
    <property type="match status" value="1"/>
</dbReference>
<dbReference type="InterPro" id="IPR029001">
    <property type="entry name" value="ITPase-like_fam"/>
</dbReference>
<evidence type="ECO:0000313" key="18">
    <source>
        <dbReference type="Proteomes" id="UP001146793"/>
    </source>
</evidence>
<keyword evidence="5 13" id="KW-0547">Nucleotide-binding</keyword>
<sequence>MTNKVTFVTGNKGKLREVKAIFEESISFEFIQNDIDLDEIQGSPEEVIIDKIKRAAKEVNGPVICEDVSLCFNGLNGMPGPYIKWFLKKLGVNGLVKILSPFEDKTCYALCIFAFCKGPNSEPILFKGRTNGTIVEPRGENGFGWDPIFLPENCEKTFGEMELKKKNTISHRKRALMEFKKFTKENPNFLN</sequence>
<evidence type="ECO:0000256" key="12">
    <source>
        <dbReference type="ARBA" id="ARBA00093271"/>
    </source>
</evidence>
<dbReference type="GO" id="GO:0036222">
    <property type="term" value="F:XTP diphosphatase activity"/>
    <property type="evidence" value="ECO:0007669"/>
    <property type="project" value="UniProtKB-UniRule"/>
</dbReference>
<comment type="catalytic activity">
    <reaction evidence="12">
        <text>N(6)-hydroxy-dATP + H2O = N(6)-hydroxy-dAMP + diphosphate + H(+)</text>
        <dbReference type="Rhea" id="RHEA:83971"/>
        <dbReference type="ChEBI" id="CHEBI:15377"/>
        <dbReference type="ChEBI" id="CHEBI:15378"/>
        <dbReference type="ChEBI" id="CHEBI:33019"/>
        <dbReference type="ChEBI" id="CHEBI:233529"/>
        <dbReference type="ChEBI" id="CHEBI:233530"/>
    </reaction>
    <physiologicalReaction direction="left-to-right" evidence="12">
        <dbReference type="Rhea" id="RHEA:83972"/>
    </physiologicalReaction>
</comment>
<feature type="binding site" evidence="13">
    <location>
        <position position="51"/>
    </location>
    <ligand>
        <name>ITP</name>
        <dbReference type="ChEBI" id="CHEBI:61402"/>
    </ligand>
</feature>
<dbReference type="GO" id="GO:0009204">
    <property type="term" value="P:deoxyribonucleoside triphosphate catabolic process"/>
    <property type="evidence" value="ECO:0007669"/>
    <property type="project" value="UniProtKB-UniRule"/>
</dbReference>
<evidence type="ECO:0000256" key="6">
    <source>
        <dbReference type="ARBA" id="ARBA00022801"/>
    </source>
</evidence>
<dbReference type="Pfam" id="PF01725">
    <property type="entry name" value="Ham1p_like"/>
    <property type="match status" value="1"/>
</dbReference>
<evidence type="ECO:0000256" key="3">
    <source>
        <dbReference type="ARBA" id="ARBA00022490"/>
    </source>
</evidence>
<comment type="function">
    <text evidence="13">Pyrophosphatase that hydrolyzes non-canonical purine nucleotides such as inosine triphosphate (ITP), deoxyinosine triphosphate (dITP) or xanthosine 5'-triphosphate (XTP) to their respective monophosphate derivatives. The enzyme does not distinguish between the deoxy- and ribose forms. Probably excludes non-canonical purines from RNA and DNA precursor pools, thus preventing their incorporation into RNA and DNA and avoiding chromosomal lesions.</text>
</comment>
<feature type="binding site" evidence="13">
    <location>
        <position position="67"/>
    </location>
    <ligand>
        <name>Mg(2+)</name>
        <dbReference type="ChEBI" id="CHEBI:18420"/>
    </ligand>
</feature>
<comment type="caution">
    <text evidence="15">The sequence shown here is derived from an EMBL/GenBank/DDBJ whole genome shotgun (WGS) entry which is preliminary data.</text>
</comment>
<evidence type="ECO:0000313" key="16">
    <source>
        <dbReference type="EMBL" id="KAJ6237542.1"/>
    </source>
</evidence>
<dbReference type="HAMAP" id="MF_03148">
    <property type="entry name" value="HAM1_NTPase"/>
    <property type="match status" value="1"/>
</dbReference>
<dbReference type="NCBIfam" id="TIGR00042">
    <property type="entry name" value="RdgB/HAM1 family non-canonical purine NTP pyrophosphatase"/>
    <property type="match status" value="1"/>
</dbReference>
<reference evidence="15" key="2">
    <citation type="submission" date="2022-08" db="EMBL/GenBank/DDBJ databases">
        <title>Novel sulphate-reducing endosymbionts in the free-living metamonad Anaeramoeba.</title>
        <authorList>
            <person name="Jerlstrom-Hultqvist J."/>
            <person name="Cepicka I."/>
            <person name="Gallot-Lavallee L."/>
            <person name="Salas-Leiva D."/>
            <person name="Curtis B.A."/>
            <person name="Zahonova K."/>
            <person name="Pipaliya S."/>
            <person name="Dacks J."/>
            <person name="Roger A.J."/>
        </authorList>
    </citation>
    <scope>NUCLEOTIDE SEQUENCE</scope>
    <source>
        <strain evidence="15">Busselton2</strain>
    </source>
</reference>
<dbReference type="GO" id="GO:0036220">
    <property type="term" value="F:ITP diphosphatase activity"/>
    <property type="evidence" value="ECO:0007669"/>
    <property type="project" value="UniProtKB-UniRule"/>
</dbReference>
<comment type="subcellular location">
    <subcellularLocation>
        <location evidence="1 13">Cytoplasm</location>
    </subcellularLocation>
</comment>
<dbReference type="Proteomes" id="UP001146793">
    <property type="component" value="Unassembled WGS sequence"/>
</dbReference>
<comment type="caution">
    <text evidence="13">Lacks conserved residue(s) required for the propagation of feature annotation.</text>
</comment>
<evidence type="ECO:0000256" key="14">
    <source>
        <dbReference type="RuleBase" id="RU003781"/>
    </source>
</evidence>
<comment type="subunit">
    <text evidence="13">Homodimer.</text>
</comment>
<feature type="binding site" evidence="13">
    <location>
        <begin position="9"/>
        <end position="14"/>
    </location>
    <ligand>
        <name>ITP</name>
        <dbReference type="ChEBI" id="CHEBI:61402"/>
    </ligand>
</feature>
<feature type="binding site" evidence="13">
    <location>
        <begin position="171"/>
        <end position="172"/>
    </location>
    <ligand>
        <name>ITP</name>
        <dbReference type="ChEBI" id="CHEBI:61402"/>
    </ligand>
</feature>
<dbReference type="EMBL" id="JAOAOG010000195">
    <property type="protein sequence ID" value="KAJ6241231.1"/>
    <property type="molecule type" value="Genomic_DNA"/>
</dbReference>
<keyword evidence="8 13" id="KW-0546">Nucleotide metabolism</keyword>
<proteinExistence type="inferred from homology"/>
<keyword evidence="3 13" id="KW-0963">Cytoplasm</keyword>
<feature type="binding site" evidence="13">
    <location>
        <position position="166"/>
    </location>
    <ligand>
        <name>ITP</name>
        <dbReference type="ChEBI" id="CHEBI:61402"/>
    </ligand>
</feature>
<dbReference type="Gene3D" id="3.90.950.10">
    <property type="match status" value="1"/>
</dbReference>
<dbReference type="GO" id="GO:0005737">
    <property type="term" value="C:cytoplasm"/>
    <property type="evidence" value="ECO:0007669"/>
    <property type="project" value="UniProtKB-SubCell"/>
</dbReference>
<dbReference type="GO" id="GO:0009117">
    <property type="term" value="P:nucleotide metabolic process"/>
    <property type="evidence" value="ECO:0007669"/>
    <property type="project" value="UniProtKB-KW"/>
</dbReference>
<dbReference type="PANTHER" id="PTHR11067:SF9">
    <property type="entry name" value="INOSINE TRIPHOSPHATE PYROPHOSPHATASE"/>
    <property type="match status" value="1"/>
</dbReference>
<evidence type="ECO:0000256" key="8">
    <source>
        <dbReference type="ARBA" id="ARBA00023080"/>
    </source>
</evidence>
<protein>
    <recommendedName>
        <fullName evidence="13">Inosine triphosphate pyrophosphatase</fullName>
        <shortName evidence="13">ITPase</shortName>
        <shortName evidence="13">Inosine triphosphatase</shortName>
        <ecNumber evidence="13">3.6.1.66</ecNumber>
    </recommendedName>
    <alternativeName>
        <fullName evidence="13">Non-canonical purine NTP pyrophosphatase</fullName>
    </alternativeName>
    <alternativeName>
        <fullName evidence="13">Non-standard purine NTP pyrophosphatase</fullName>
    </alternativeName>
    <alternativeName>
        <fullName evidence="13">Nucleoside-triphosphate diphosphatase</fullName>
    </alternativeName>
    <alternativeName>
        <fullName evidence="13">Nucleoside-triphosphate pyrophosphatase</fullName>
        <shortName evidence="13">NTPase</shortName>
    </alternativeName>
    <alternativeName>
        <fullName evidence="13">XTP/dITP diphosphatase</fullName>
    </alternativeName>
</protein>
<dbReference type="GO" id="GO:0046872">
    <property type="term" value="F:metal ion binding"/>
    <property type="evidence" value="ECO:0007669"/>
    <property type="project" value="UniProtKB-KW"/>
</dbReference>
<evidence type="ECO:0000313" key="19">
    <source>
        <dbReference type="Proteomes" id="UP001150062"/>
    </source>
</evidence>
<evidence type="ECO:0000256" key="13">
    <source>
        <dbReference type="HAMAP-Rule" id="MF_03148"/>
    </source>
</evidence>
<evidence type="ECO:0000256" key="9">
    <source>
        <dbReference type="ARBA" id="ARBA00054940"/>
    </source>
</evidence>
<evidence type="ECO:0000313" key="15">
    <source>
        <dbReference type="EMBL" id="KAJ3447303.1"/>
    </source>
</evidence>
<dbReference type="Proteomes" id="UP001150062">
    <property type="component" value="Unassembled WGS sequence"/>
</dbReference>
<dbReference type="PANTHER" id="PTHR11067">
    <property type="entry name" value="INOSINE TRIPHOSPHATE PYROPHOSPHATASE/HAM1 PROTEIN"/>
    <property type="match status" value="1"/>
</dbReference>
<dbReference type="EC" id="3.6.1.66" evidence="13"/>
<dbReference type="InterPro" id="IPR027502">
    <property type="entry name" value="ITPase"/>
</dbReference>
<dbReference type="EMBL" id="JAOAOG010000239">
    <property type="protein sequence ID" value="KAJ6237542.1"/>
    <property type="molecule type" value="Genomic_DNA"/>
</dbReference>
<dbReference type="EMBL" id="JANTQA010000016">
    <property type="protein sequence ID" value="KAJ3447303.1"/>
    <property type="molecule type" value="Genomic_DNA"/>
</dbReference>
<dbReference type="FunFam" id="3.90.950.10:FF:000003">
    <property type="entry name" value="Inosine triphosphate pyrophosphatase"/>
    <property type="match status" value="1"/>
</dbReference>
<keyword evidence="7 13" id="KW-0460">Magnesium</keyword>
<evidence type="ECO:0000256" key="4">
    <source>
        <dbReference type="ARBA" id="ARBA00022723"/>
    </source>
</evidence>
<comment type="similarity">
    <text evidence="2 13 14">Belongs to the HAM1 NTPase family.</text>
</comment>
<keyword evidence="19" id="KW-1185">Reference proteome</keyword>
<evidence type="ECO:0000256" key="1">
    <source>
        <dbReference type="ARBA" id="ARBA00004496"/>
    </source>
</evidence>
<evidence type="ECO:0000256" key="11">
    <source>
        <dbReference type="ARBA" id="ARBA00093255"/>
    </source>
</evidence>
<feature type="binding site" evidence="13">
    <location>
        <position position="39"/>
    </location>
    <ligand>
        <name>Mg(2+)</name>
        <dbReference type="ChEBI" id="CHEBI:18420"/>
    </ligand>
</feature>
<keyword evidence="6 13" id="KW-0378">Hydrolase</keyword>
<comment type="catalytic activity">
    <reaction evidence="13">
        <text>XTP + H2O = XMP + diphosphate + H(+)</text>
        <dbReference type="Rhea" id="RHEA:28610"/>
        <dbReference type="ChEBI" id="CHEBI:15377"/>
        <dbReference type="ChEBI" id="CHEBI:15378"/>
        <dbReference type="ChEBI" id="CHEBI:33019"/>
        <dbReference type="ChEBI" id="CHEBI:57464"/>
        <dbReference type="ChEBI" id="CHEBI:61314"/>
        <dbReference type="EC" id="3.6.1.66"/>
    </reaction>
</comment>
<comment type="function">
    <text evidence="9">Pyrophosphatase that hydrolyzes the non-canonical purine nucleotides inosine triphosphate (ITP), deoxyinosine triphosphate (dITP) as well as 2'-deoxy-N-6-hydroxylaminopurine triphosphate (dHAPTP) and xanthosine 5'-triphosphate (XTP) to their respective monophosphate derivatives. The enzyme does not distinguish between the deoxy- and ribose forms. Probably excludes non-canonical purines from RNA and DNA precursor pools, thus preventing their incorporation into RNA and DNA and avoiding chromosomal lesions.</text>
</comment>
<keyword evidence="4 13" id="KW-0479">Metal-binding</keyword>
<evidence type="ECO:0000256" key="7">
    <source>
        <dbReference type="ARBA" id="ARBA00022842"/>
    </source>
</evidence>
<name>A0AAV8A430_9EUKA</name>
<comment type="cofactor">
    <cofactor evidence="13">
        <name>Mg(2+)</name>
        <dbReference type="ChEBI" id="CHEBI:18420"/>
    </cofactor>
    <cofactor evidence="13">
        <name>Mn(2+)</name>
        <dbReference type="ChEBI" id="CHEBI:29035"/>
    </cofactor>
    <text evidence="13">Binds 1 divalent metal cation per subunit; can use either Mg(2+) or Mn(2+).</text>
</comment>
<evidence type="ECO:0000256" key="2">
    <source>
        <dbReference type="ARBA" id="ARBA00008023"/>
    </source>
</evidence>
<evidence type="ECO:0000256" key="10">
    <source>
        <dbReference type="ARBA" id="ARBA00093218"/>
    </source>
</evidence>
<dbReference type="SUPFAM" id="SSF52972">
    <property type="entry name" value="ITPase-like"/>
    <property type="match status" value="1"/>
</dbReference>